<dbReference type="AlphaFoldDB" id="A0AAD8EN61"/>
<feature type="non-terminal residue" evidence="1">
    <location>
        <position position="1"/>
    </location>
</feature>
<reference evidence="1" key="2">
    <citation type="submission" date="2023-05" db="EMBL/GenBank/DDBJ databases">
        <authorList>
            <person name="Fouks B."/>
        </authorList>
    </citation>
    <scope>NUCLEOTIDE SEQUENCE</scope>
    <source>
        <strain evidence="1">Stay&amp;Tobe</strain>
        <tissue evidence="1">Testes</tissue>
    </source>
</reference>
<dbReference type="EMBL" id="JASPKZ010001997">
    <property type="protein sequence ID" value="KAJ9596306.1"/>
    <property type="molecule type" value="Genomic_DNA"/>
</dbReference>
<dbReference type="Proteomes" id="UP001233999">
    <property type="component" value="Unassembled WGS sequence"/>
</dbReference>
<evidence type="ECO:0000313" key="2">
    <source>
        <dbReference type="Proteomes" id="UP001233999"/>
    </source>
</evidence>
<comment type="caution">
    <text evidence="1">The sequence shown here is derived from an EMBL/GenBank/DDBJ whole genome shotgun (WGS) entry which is preliminary data.</text>
</comment>
<sequence length="51" mass="6044">NYSELDHTGIEKLRIEGELSTVTSKKFRSFTMNYNEQITMPMYDMAKLIMH</sequence>
<reference evidence="1" key="1">
    <citation type="journal article" date="2023" name="IScience">
        <title>Live-bearing cockroach genome reveals convergent evolutionary mechanisms linked to viviparity in insects and beyond.</title>
        <authorList>
            <person name="Fouks B."/>
            <person name="Harrison M.C."/>
            <person name="Mikhailova A.A."/>
            <person name="Marchal E."/>
            <person name="English S."/>
            <person name="Carruthers M."/>
            <person name="Jennings E.C."/>
            <person name="Chiamaka E.L."/>
            <person name="Frigard R.A."/>
            <person name="Pippel M."/>
            <person name="Attardo G.M."/>
            <person name="Benoit J.B."/>
            <person name="Bornberg-Bauer E."/>
            <person name="Tobe S.S."/>
        </authorList>
    </citation>
    <scope>NUCLEOTIDE SEQUENCE</scope>
    <source>
        <strain evidence="1">Stay&amp;Tobe</strain>
    </source>
</reference>
<organism evidence="1 2">
    <name type="scientific">Diploptera punctata</name>
    <name type="common">Pacific beetle cockroach</name>
    <dbReference type="NCBI Taxonomy" id="6984"/>
    <lineage>
        <taxon>Eukaryota</taxon>
        <taxon>Metazoa</taxon>
        <taxon>Ecdysozoa</taxon>
        <taxon>Arthropoda</taxon>
        <taxon>Hexapoda</taxon>
        <taxon>Insecta</taxon>
        <taxon>Pterygota</taxon>
        <taxon>Neoptera</taxon>
        <taxon>Polyneoptera</taxon>
        <taxon>Dictyoptera</taxon>
        <taxon>Blattodea</taxon>
        <taxon>Blaberoidea</taxon>
        <taxon>Blaberidae</taxon>
        <taxon>Diplopterinae</taxon>
        <taxon>Diploptera</taxon>
    </lineage>
</organism>
<protein>
    <submittedName>
        <fullName evidence="1">Uncharacterized protein</fullName>
    </submittedName>
</protein>
<proteinExistence type="predicted"/>
<keyword evidence="2" id="KW-1185">Reference proteome</keyword>
<evidence type="ECO:0000313" key="1">
    <source>
        <dbReference type="EMBL" id="KAJ9596306.1"/>
    </source>
</evidence>
<name>A0AAD8EN61_DIPPU</name>
<gene>
    <name evidence="1" type="ORF">L9F63_012673</name>
</gene>
<accession>A0AAD8EN61</accession>
<feature type="non-terminal residue" evidence="1">
    <location>
        <position position="51"/>
    </location>
</feature>